<protein>
    <submittedName>
        <fullName evidence="5">Uncharacterized protein</fullName>
    </submittedName>
</protein>
<dbReference type="EMBL" id="JARAKH010000010">
    <property type="protein sequence ID" value="KAK8399921.1"/>
    <property type="molecule type" value="Genomic_DNA"/>
</dbReference>
<dbReference type="GO" id="GO:0031012">
    <property type="term" value="C:extracellular matrix"/>
    <property type="evidence" value="ECO:0007669"/>
    <property type="project" value="TreeGrafter"/>
</dbReference>
<dbReference type="InterPro" id="IPR050328">
    <property type="entry name" value="Dev_Immune_Receptor"/>
</dbReference>
<dbReference type="PANTHER" id="PTHR24373:SF370">
    <property type="entry name" value="FISH-LIPS, ISOFORM E"/>
    <property type="match status" value="1"/>
</dbReference>
<evidence type="ECO:0000256" key="4">
    <source>
        <dbReference type="SAM" id="Phobius"/>
    </source>
</evidence>
<evidence type="ECO:0000256" key="2">
    <source>
        <dbReference type="ARBA" id="ARBA00022729"/>
    </source>
</evidence>
<keyword evidence="4" id="KW-1133">Transmembrane helix</keyword>
<dbReference type="GO" id="GO:0005615">
    <property type="term" value="C:extracellular space"/>
    <property type="evidence" value="ECO:0007669"/>
    <property type="project" value="TreeGrafter"/>
</dbReference>
<dbReference type="InterPro" id="IPR032675">
    <property type="entry name" value="LRR_dom_sf"/>
</dbReference>
<dbReference type="SUPFAM" id="SSF52058">
    <property type="entry name" value="L domain-like"/>
    <property type="match status" value="1"/>
</dbReference>
<evidence type="ECO:0000256" key="3">
    <source>
        <dbReference type="ARBA" id="ARBA00022737"/>
    </source>
</evidence>
<dbReference type="PANTHER" id="PTHR24373">
    <property type="entry name" value="SLIT RELATED LEUCINE-RICH REPEAT NEURONAL PROTEIN"/>
    <property type="match status" value="1"/>
</dbReference>
<dbReference type="AlphaFoldDB" id="A0AAW0ULR5"/>
<dbReference type="InterPro" id="IPR001611">
    <property type="entry name" value="Leu-rich_rpt"/>
</dbReference>
<accession>A0AAW0ULR5</accession>
<dbReference type="Proteomes" id="UP001487740">
    <property type="component" value="Unassembled WGS sequence"/>
</dbReference>
<dbReference type="Pfam" id="PF13855">
    <property type="entry name" value="LRR_8"/>
    <property type="match status" value="1"/>
</dbReference>
<keyword evidence="3" id="KW-0677">Repeat</keyword>
<keyword evidence="4" id="KW-0812">Transmembrane</keyword>
<keyword evidence="1" id="KW-0433">Leucine-rich repeat</keyword>
<comment type="caution">
    <text evidence="5">The sequence shown here is derived from an EMBL/GenBank/DDBJ whole genome shotgun (WGS) entry which is preliminary data.</text>
</comment>
<proteinExistence type="predicted"/>
<keyword evidence="6" id="KW-1185">Reference proteome</keyword>
<evidence type="ECO:0000313" key="6">
    <source>
        <dbReference type="Proteomes" id="UP001487740"/>
    </source>
</evidence>
<dbReference type="Gene3D" id="3.80.10.10">
    <property type="entry name" value="Ribonuclease Inhibitor"/>
    <property type="match status" value="1"/>
</dbReference>
<name>A0AAW0ULR5_SCYPA</name>
<reference evidence="5 6" key="1">
    <citation type="submission" date="2023-03" db="EMBL/GenBank/DDBJ databases">
        <title>High-quality genome of Scylla paramamosain provides insights in environmental adaptation.</title>
        <authorList>
            <person name="Zhang L."/>
        </authorList>
    </citation>
    <scope>NUCLEOTIDE SEQUENCE [LARGE SCALE GENOMIC DNA]</scope>
    <source>
        <strain evidence="5">LZ_2023a</strain>
        <tissue evidence="5">Muscle</tissue>
    </source>
</reference>
<evidence type="ECO:0000256" key="1">
    <source>
        <dbReference type="ARBA" id="ARBA00022614"/>
    </source>
</evidence>
<keyword evidence="4" id="KW-0472">Membrane</keyword>
<feature type="transmembrane region" description="Helical" evidence="4">
    <location>
        <begin position="37"/>
        <end position="60"/>
    </location>
</feature>
<evidence type="ECO:0000313" key="5">
    <source>
        <dbReference type="EMBL" id="KAK8399921.1"/>
    </source>
</evidence>
<keyword evidence="2" id="KW-0732">Signal</keyword>
<feature type="transmembrane region" description="Helical" evidence="4">
    <location>
        <begin position="72"/>
        <end position="92"/>
    </location>
</feature>
<dbReference type="PROSITE" id="PS51450">
    <property type="entry name" value="LRR"/>
    <property type="match status" value="1"/>
</dbReference>
<organism evidence="5 6">
    <name type="scientific">Scylla paramamosain</name>
    <name type="common">Mud crab</name>
    <dbReference type="NCBI Taxonomy" id="85552"/>
    <lineage>
        <taxon>Eukaryota</taxon>
        <taxon>Metazoa</taxon>
        <taxon>Ecdysozoa</taxon>
        <taxon>Arthropoda</taxon>
        <taxon>Crustacea</taxon>
        <taxon>Multicrustacea</taxon>
        <taxon>Malacostraca</taxon>
        <taxon>Eumalacostraca</taxon>
        <taxon>Eucarida</taxon>
        <taxon>Decapoda</taxon>
        <taxon>Pleocyemata</taxon>
        <taxon>Brachyura</taxon>
        <taxon>Eubrachyura</taxon>
        <taxon>Portunoidea</taxon>
        <taxon>Portunidae</taxon>
        <taxon>Portuninae</taxon>
        <taxon>Scylla</taxon>
    </lineage>
</organism>
<dbReference type="InterPro" id="IPR003591">
    <property type="entry name" value="Leu-rich_rpt_typical-subtyp"/>
</dbReference>
<sequence>MPVWRGAHLTVALVVRACGFPYDLLRNTSPPNTQQMNGLLASALLVASTLVAVTDSAVILTGTAVTIGAGSAALAAGALAVGAVAVGAKVLALKAKRRGKRQAPECVSFENPEMYFALAANGDFLDCGRRFVCELEATQEENLASEELLIRNLFGRGFISSNGSAGNYYAEAAAIGAASGVGACVDAFSKCPYDRKTLFLAYQKAQTAQLGRGWRATLIDTNSLSAETRLNLSLLKYVDPGPLLTTFTEAADEMEFRRIAWAAWAWWVFVAACAWAEGGEELDECPCGLEPAYENVPGGGEDSLMWNCRDLLLPEVPTACWAIHSNVTQVDLFNNHITTIRKGDFDALWNLHYINTFMGYLSTVEEGSLRGLTHLEHLDLGYSFLKEVPEEVSYLPQLQVLALEYNYITEVRVEVIKPLINLQWFSLVRNHVQAIPELDFLPHLTWLNLEANELTALPVALFGDLLSPCKLWINDNPLSDVAARTLLPLPGGSEIRTNASLAIWARDDGENSKLLEKDWRVYDKELQDLDLNTMIHRCDQEPHDPDDAHPCHL</sequence>
<dbReference type="SMART" id="SM00369">
    <property type="entry name" value="LRR_TYP"/>
    <property type="match status" value="4"/>
</dbReference>
<gene>
    <name evidence="5" type="ORF">O3P69_002958</name>
</gene>